<name>A0A1L9PAP4_ASPVE</name>
<gene>
    <name evidence="2" type="ORF">ASPVEDRAFT_126276</name>
</gene>
<sequence length="540" mass="59536">MSRTRPPNPRELSRLQNHCTFLIPRTRTFLSPAINNHLPCKPDNHNLAHSRLLHTTSSRSAARPAPSTRKKAFQIKDTGRPGSLGHRLSKSPPEEDIPSRNSVAEAQAQLQAHLQTLEKNAFPLVSIMLRDGVLDKNVTPKKFKRIGATLLRNLYTLNTISPDVIRNIARDEDVDLDTILDIGFVIVRGNAGAIKLVIASCFRAGSLAALLIVAARALQACHGGGNVYNATTVRKPSSDTSLSRIAAIAQSKSEPHNSDPRVKLLYAKYLGLYGKYEQGIALVQEVLPLIEPSRVYRKSTLNITNLLEPPWQLLAWLKRELRWAQIRGGERGRGDKKGEANDVLSQEEVDALRLGAVEYQDPIALMQYARYMGEESGIQEYETYMGQAAAAGEKDACRKLANFYYLISVGKYPQLGTRDAKSTKLQATAEITTGDIDSTETENSKGALSTLLSHFGPRPLHEYRALAMEWYHVALAQDCFGSGLHLSLLHGQDGNHEAARAVFQEVEERADPSKMTDSAQKLMAALREGTNVPVGLPLDV</sequence>
<dbReference type="VEuPathDB" id="FungiDB:ASPVEDRAFT_126276"/>
<feature type="compositionally biased region" description="Low complexity" evidence="1">
    <location>
        <begin position="55"/>
        <end position="67"/>
    </location>
</feature>
<dbReference type="RefSeq" id="XP_040664341.1">
    <property type="nucleotide sequence ID" value="XM_040806352.1"/>
</dbReference>
<organism evidence="2 3">
    <name type="scientific">Aspergillus versicolor CBS 583.65</name>
    <dbReference type="NCBI Taxonomy" id="1036611"/>
    <lineage>
        <taxon>Eukaryota</taxon>
        <taxon>Fungi</taxon>
        <taxon>Dikarya</taxon>
        <taxon>Ascomycota</taxon>
        <taxon>Pezizomycotina</taxon>
        <taxon>Eurotiomycetes</taxon>
        <taxon>Eurotiomycetidae</taxon>
        <taxon>Eurotiales</taxon>
        <taxon>Aspergillaceae</taxon>
        <taxon>Aspergillus</taxon>
        <taxon>Aspergillus subgen. Nidulantes</taxon>
    </lineage>
</organism>
<evidence type="ECO:0000313" key="2">
    <source>
        <dbReference type="EMBL" id="OJI98578.1"/>
    </source>
</evidence>
<keyword evidence="3" id="KW-1185">Reference proteome</keyword>
<protein>
    <submittedName>
        <fullName evidence="2">Uncharacterized protein</fullName>
    </submittedName>
</protein>
<dbReference type="EMBL" id="KV878126">
    <property type="protein sequence ID" value="OJI98578.1"/>
    <property type="molecule type" value="Genomic_DNA"/>
</dbReference>
<dbReference type="GeneID" id="63721863"/>
<accession>A0A1L9PAP4</accession>
<proteinExistence type="predicted"/>
<reference evidence="3" key="1">
    <citation type="journal article" date="2017" name="Genome Biol.">
        <title>Comparative genomics reveals high biological diversity and specific adaptations in the industrially and medically important fungal genus Aspergillus.</title>
        <authorList>
            <person name="de Vries R.P."/>
            <person name="Riley R."/>
            <person name="Wiebenga A."/>
            <person name="Aguilar-Osorio G."/>
            <person name="Amillis S."/>
            <person name="Uchima C.A."/>
            <person name="Anderluh G."/>
            <person name="Asadollahi M."/>
            <person name="Askin M."/>
            <person name="Barry K."/>
            <person name="Battaglia E."/>
            <person name="Bayram O."/>
            <person name="Benocci T."/>
            <person name="Braus-Stromeyer S.A."/>
            <person name="Caldana C."/>
            <person name="Canovas D."/>
            <person name="Cerqueira G.C."/>
            <person name="Chen F."/>
            <person name="Chen W."/>
            <person name="Choi C."/>
            <person name="Clum A."/>
            <person name="Dos Santos R.A."/>
            <person name="Damasio A.R."/>
            <person name="Diallinas G."/>
            <person name="Emri T."/>
            <person name="Fekete E."/>
            <person name="Flipphi M."/>
            <person name="Freyberg S."/>
            <person name="Gallo A."/>
            <person name="Gournas C."/>
            <person name="Habgood R."/>
            <person name="Hainaut M."/>
            <person name="Harispe M.L."/>
            <person name="Henrissat B."/>
            <person name="Hilden K.S."/>
            <person name="Hope R."/>
            <person name="Hossain A."/>
            <person name="Karabika E."/>
            <person name="Karaffa L."/>
            <person name="Karanyi Z."/>
            <person name="Krasevec N."/>
            <person name="Kuo A."/>
            <person name="Kusch H."/>
            <person name="LaButti K."/>
            <person name="Lagendijk E.L."/>
            <person name="Lapidus A."/>
            <person name="Levasseur A."/>
            <person name="Lindquist E."/>
            <person name="Lipzen A."/>
            <person name="Logrieco A.F."/>
            <person name="MacCabe A."/>
            <person name="Maekelae M.R."/>
            <person name="Malavazi I."/>
            <person name="Melin P."/>
            <person name="Meyer V."/>
            <person name="Mielnichuk N."/>
            <person name="Miskei M."/>
            <person name="Molnar A.P."/>
            <person name="Mule G."/>
            <person name="Ngan C.Y."/>
            <person name="Orejas M."/>
            <person name="Orosz E."/>
            <person name="Ouedraogo J.P."/>
            <person name="Overkamp K.M."/>
            <person name="Park H.-S."/>
            <person name="Perrone G."/>
            <person name="Piumi F."/>
            <person name="Punt P.J."/>
            <person name="Ram A.F."/>
            <person name="Ramon A."/>
            <person name="Rauscher S."/>
            <person name="Record E."/>
            <person name="Riano-Pachon D.M."/>
            <person name="Robert V."/>
            <person name="Roehrig J."/>
            <person name="Ruller R."/>
            <person name="Salamov A."/>
            <person name="Salih N.S."/>
            <person name="Samson R.A."/>
            <person name="Sandor E."/>
            <person name="Sanguinetti M."/>
            <person name="Schuetze T."/>
            <person name="Sepcic K."/>
            <person name="Shelest E."/>
            <person name="Sherlock G."/>
            <person name="Sophianopoulou V."/>
            <person name="Squina F.M."/>
            <person name="Sun H."/>
            <person name="Susca A."/>
            <person name="Todd R.B."/>
            <person name="Tsang A."/>
            <person name="Unkles S.E."/>
            <person name="van de Wiele N."/>
            <person name="van Rossen-Uffink D."/>
            <person name="Oliveira J.V."/>
            <person name="Vesth T.C."/>
            <person name="Visser J."/>
            <person name="Yu J.-H."/>
            <person name="Zhou M."/>
            <person name="Andersen M.R."/>
            <person name="Archer D.B."/>
            <person name="Baker S.E."/>
            <person name="Benoit I."/>
            <person name="Brakhage A.A."/>
            <person name="Braus G.H."/>
            <person name="Fischer R."/>
            <person name="Frisvad J.C."/>
            <person name="Goldman G.H."/>
            <person name="Houbraken J."/>
            <person name="Oakley B."/>
            <person name="Pocsi I."/>
            <person name="Scazzocchio C."/>
            <person name="Seiboth B."/>
            <person name="vanKuyk P.A."/>
            <person name="Wortman J."/>
            <person name="Dyer P.S."/>
            <person name="Grigoriev I.V."/>
        </authorList>
    </citation>
    <scope>NUCLEOTIDE SEQUENCE [LARGE SCALE GENOMIC DNA]</scope>
    <source>
        <strain evidence="3">CBS 583.65</strain>
    </source>
</reference>
<evidence type="ECO:0000256" key="1">
    <source>
        <dbReference type="SAM" id="MobiDB-lite"/>
    </source>
</evidence>
<dbReference type="Proteomes" id="UP000184073">
    <property type="component" value="Unassembled WGS sequence"/>
</dbReference>
<evidence type="ECO:0000313" key="3">
    <source>
        <dbReference type="Proteomes" id="UP000184073"/>
    </source>
</evidence>
<dbReference type="STRING" id="1036611.A0A1L9PAP4"/>
<feature type="region of interest" description="Disordered" evidence="1">
    <location>
        <begin position="55"/>
        <end position="100"/>
    </location>
</feature>
<dbReference type="AlphaFoldDB" id="A0A1L9PAP4"/>
<dbReference type="OrthoDB" id="250175at2759"/>